<sequence length="184" mass="22370">MPQKEFKHFEHVYIGDVDFLIVKEKPSLLEAHLNHCNKIGLPYSNKIRPNTRRMTGLHFYKTKEYYEKLSSTIDFYLSHPHKLEKKILEYGRNEIFLYELLKEKFGIGKIKKYPFRPHHGFHLGILRNRNHSKKFNDYINRNRSLHYSELKNLLLSYYEDPIFKKIMNQLPIKEVTLLYKYLHK</sequence>
<dbReference type="EMBL" id="JAHQCS010000131">
    <property type="protein sequence ID" value="MBU9713314.1"/>
    <property type="molecule type" value="Genomic_DNA"/>
</dbReference>
<accession>A0ABS6JI05</accession>
<keyword evidence="2" id="KW-1185">Reference proteome</keyword>
<organism evidence="1 2">
    <name type="scientific">Evansella tamaricis</name>
    <dbReference type="NCBI Taxonomy" id="2069301"/>
    <lineage>
        <taxon>Bacteria</taxon>
        <taxon>Bacillati</taxon>
        <taxon>Bacillota</taxon>
        <taxon>Bacilli</taxon>
        <taxon>Bacillales</taxon>
        <taxon>Bacillaceae</taxon>
        <taxon>Evansella</taxon>
    </lineage>
</organism>
<evidence type="ECO:0000313" key="2">
    <source>
        <dbReference type="Proteomes" id="UP000784880"/>
    </source>
</evidence>
<name>A0ABS6JI05_9BACI</name>
<comment type="caution">
    <text evidence="1">The sequence shown here is derived from an EMBL/GenBank/DDBJ whole genome shotgun (WGS) entry which is preliminary data.</text>
</comment>
<proteinExistence type="predicted"/>
<protein>
    <submittedName>
        <fullName evidence="1">Uncharacterized protein</fullName>
    </submittedName>
</protein>
<gene>
    <name evidence="1" type="ORF">KS419_16400</name>
</gene>
<dbReference type="Proteomes" id="UP000784880">
    <property type="component" value="Unassembled WGS sequence"/>
</dbReference>
<dbReference type="RefSeq" id="WP_217067471.1">
    <property type="nucleotide sequence ID" value="NZ_JAHQCS010000131.1"/>
</dbReference>
<evidence type="ECO:0000313" key="1">
    <source>
        <dbReference type="EMBL" id="MBU9713314.1"/>
    </source>
</evidence>
<reference evidence="1 2" key="1">
    <citation type="submission" date="2021-06" db="EMBL/GenBank/DDBJ databases">
        <title>Bacillus sp. RD4P76, an endophyte from a halophyte.</title>
        <authorList>
            <person name="Sun J.-Q."/>
        </authorList>
    </citation>
    <scope>NUCLEOTIDE SEQUENCE [LARGE SCALE GENOMIC DNA]</scope>
    <source>
        <strain evidence="1 2">CGMCC 1.15917</strain>
    </source>
</reference>